<sequence length="97" mass="10886">MSSEKKGLRWNSDLSDLTRILEMQKSAARCLDRMHGVMVRMEENEEADVLLAAYRLMSKYAEQTSNIIVEEVLEINGGGNADAQRFESSPTPSGHIQ</sequence>
<name>A0ABS1JC79_9BACL</name>
<comment type="caution">
    <text evidence="1">The sequence shown here is derived from an EMBL/GenBank/DDBJ whole genome shotgun (WGS) entry which is preliminary data.</text>
</comment>
<proteinExistence type="predicted"/>
<organism evidence="1 2">
    <name type="scientific">Tumebacillus amylolyticus</name>
    <dbReference type="NCBI Taxonomy" id="2801339"/>
    <lineage>
        <taxon>Bacteria</taxon>
        <taxon>Bacillati</taxon>
        <taxon>Bacillota</taxon>
        <taxon>Bacilli</taxon>
        <taxon>Bacillales</taxon>
        <taxon>Alicyclobacillaceae</taxon>
        <taxon>Tumebacillus</taxon>
    </lineage>
</organism>
<keyword evidence="2" id="KW-1185">Reference proteome</keyword>
<dbReference type="RefSeq" id="WP_201636301.1">
    <property type="nucleotide sequence ID" value="NZ_JAEQNB010000004.1"/>
</dbReference>
<protein>
    <submittedName>
        <fullName evidence="1">Uncharacterized protein</fullName>
    </submittedName>
</protein>
<reference evidence="1 2" key="1">
    <citation type="submission" date="2021-01" db="EMBL/GenBank/DDBJ databases">
        <title>Tumebacillus sp. strain ITR2 16S ribosomal RNA gene Genome sequencing and assembly.</title>
        <authorList>
            <person name="Kang M."/>
        </authorList>
    </citation>
    <scope>NUCLEOTIDE SEQUENCE [LARGE SCALE GENOMIC DNA]</scope>
    <source>
        <strain evidence="1 2">ITR2</strain>
    </source>
</reference>
<gene>
    <name evidence="1" type="ORF">JJB07_14640</name>
</gene>
<evidence type="ECO:0000313" key="2">
    <source>
        <dbReference type="Proteomes" id="UP000602284"/>
    </source>
</evidence>
<evidence type="ECO:0000313" key="1">
    <source>
        <dbReference type="EMBL" id="MBL0387876.1"/>
    </source>
</evidence>
<accession>A0ABS1JC79</accession>
<dbReference type="Proteomes" id="UP000602284">
    <property type="component" value="Unassembled WGS sequence"/>
</dbReference>
<dbReference type="EMBL" id="JAEQNB010000004">
    <property type="protein sequence ID" value="MBL0387876.1"/>
    <property type="molecule type" value="Genomic_DNA"/>
</dbReference>